<dbReference type="EMBL" id="FOYZ01000010">
    <property type="protein sequence ID" value="SFR93367.1"/>
    <property type="molecule type" value="Genomic_DNA"/>
</dbReference>
<evidence type="ECO:0000313" key="2">
    <source>
        <dbReference type="Proteomes" id="UP000199659"/>
    </source>
</evidence>
<keyword evidence="2" id="KW-1185">Reference proteome</keyword>
<dbReference type="AlphaFoldDB" id="A0A1I6KQB0"/>
<accession>A0A1I6KQB0</accession>
<dbReference type="Proteomes" id="UP000199659">
    <property type="component" value="Unassembled WGS sequence"/>
</dbReference>
<proteinExistence type="predicted"/>
<reference evidence="1 2" key="1">
    <citation type="submission" date="2016-10" db="EMBL/GenBank/DDBJ databases">
        <authorList>
            <person name="de Groot N.N."/>
        </authorList>
    </citation>
    <scope>NUCLEOTIDE SEQUENCE [LARGE SCALE GENOMIC DNA]</scope>
    <source>
        <strain evidence="1 2">743A</strain>
    </source>
</reference>
<gene>
    <name evidence="1" type="ORF">SAMN05661086_02571</name>
</gene>
<evidence type="ECO:0000313" key="1">
    <source>
        <dbReference type="EMBL" id="SFR93367.1"/>
    </source>
</evidence>
<organism evidence="1 2">
    <name type="scientific">Anaeromicropila populeti</name>
    <dbReference type="NCBI Taxonomy" id="37658"/>
    <lineage>
        <taxon>Bacteria</taxon>
        <taxon>Bacillati</taxon>
        <taxon>Bacillota</taxon>
        <taxon>Clostridia</taxon>
        <taxon>Lachnospirales</taxon>
        <taxon>Lachnospiraceae</taxon>
        <taxon>Anaeromicropila</taxon>
    </lineage>
</organism>
<dbReference type="RefSeq" id="WP_272481963.1">
    <property type="nucleotide sequence ID" value="NZ_FOYZ01000010.1"/>
</dbReference>
<protein>
    <submittedName>
        <fullName evidence="1">Uncharacterized protein</fullName>
    </submittedName>
</protein>
<name>A0A1I6KQB0_9FIRM</name>
<sequence>MSEIINDILKNMAIMEEFQICNKETNLLIYAYQLALDCNEC</sequence>
<dbReference type="STRING" id="37658.SAMN05661086_02571"/>